<keyword evidence="3" id="KW-0238">DNA-binding</keyword>
<dbReference type="Pfam" id="PF03965">
    <property type="entry name" value="Penicillinase_R"/>
    <property type="match status" value="1"/>
</dbReference>
<dbReference type="InterPro" id="IPR036388">
    <property type="entry name" value="WH-like_DNA-bd_sf"/>
</dbReference>
<evidence type="ECO:0000256" key="1">
    <source>
        <dbReference type="ARBA" id="ARBA00011046"/>
    </source>
</evidence>
<protein>
    <submittedName>
        <fullName evidence="5">BlaI/MecI/CopY family transcriptional regulator</fullName>
    </submittedName>
</protein>
<evidence type="ECO:0000313" key="5">
    <source>
        <dbReference type="EMBL" id="HIV62655.1"/>
    </source>
</evidence>
<dbReference type="Proteomes" id="UP000886808">
    <property type="component" value="Unassembled WGS sequence"/>
</dbReference>
<dbReference type="SUPFAM" id="SSF46785">
    <property type="entry name" value="Winged helix' DNA-binding domain"/>
    <property type="match status" value="1"/>
</dbReference>
<dbReference type="InterPro" id="IPR005650">
    <property type="entry name" value="BlaI_family"/>
</dbReference>
<dbReference type="EMBL" id="DXIE01000043">
    <property type="protein sequence ID" value="HIV62655.1"/>
    <property type="molecule type" value="Genomic_DNA"/>
</dbReference>
<dbReference type="AlphaFoldDB" id="A0A9D1TJ54"/>
<name>A0A9D1TJ54_9FIRM</name>
<accession>A0A9D1TJ54</accession>
<evidence type="ECO:0000256" key="2">
    <source>
        <dbReference type="ARBA" id="ARBA00023015"/>
    </source>
</evidence>
<dbReference type="GO" id="GO:0003677">
    <property type="term" value="F:DNA binding"/>
    <property type="evidence" value="ECO:0007669"/>
    <property type="project" value="UniProtKB-KW"/>
</dbReference>
<evidence type="ECO:0000313" key="6">
    <source>
        <dbReference type="Proteomes" id="UP000886808"/>
    </source>
</evidence>
<gene>
    <name evidence="5" type="ORF">H9746_07430</name>
</gene>
<dbReference type="Gene3D" id="1.10.4040.10">
    <property type="entry name" value="Penicillinase repressor domain"/>
    <property type="match status" value="1"/>
</dbReference>
<dbReference type="PIRSF" id="PIRSF019455">
    <property type="entry name" value="CopR_AtkY"/>
    <property type="match status" value="1"/>
</dbReference>
<comment type="caution">
    <text evidence="5">The sequence shown here is derived from an EMBL/GenBank/DDBJ whole genome shotgun (WGS) entry which is preliminary data.</text>
</comment>
<sequence>MKHFEKRLPDTELEIMKIIWHNPVPISTSEVKRKIDEETELEWTQQTLQTLLNRLIAKQYLSKDKRGKEYIYTPLVKEKDYVQYESEQFLKKIHGNSIIGLVKALFDSKKISEEDISELEKMLEEKKK</sequence>
<evidence type="ECO:0000256" key="3">
    <source>
        <dbReference type="ARBA" id="ARBA00023125"/>
    </source>
</evidence>
<dbReference type="InterPro" id="IPR036390">
    <property type="entry name" value="WH_DNA-bd_sf"/>
</dbReference>
<organism evidence="5 6">
    <name type="scientific">Candidatus Butyricicoccus avistercoris</name>
    <dbReference type="NCBI Taxonomy" id="2838518"/>
    <lineage>
        <taxon>Bacteria</taxon>
        <taxon>Bacillati</taxon>
        <taxon>Bacillota</taxon>
        <taxon>Clostridia</taxon>
        <taxon>Eubacteriales</taxon>
        <taxon>Butyricicoccaceae</taxon>
        <taxon>Butyricicoccus</taxon>
    </lineage>
</organism>
<dbReference type="Gene3D" id="1.10.10.10">
    <property type="entry name" value="Winged helix-like DNA-binding domain superfamily/Winged helix DNA-binding domain"/>
    <property type="match status" value="1"/>
</dbReference>
<reference evidence="5" key="1">
    <citation type="journal article" date="2021" name="PeerJ">
        <title>Extensive microbial diversity within the chicken gut microbiome revealed by metagenomics and culture.</title>
        <authorList>
            <person name="Gilroy R."/>
            <person name="Ravi A."/>
            <person name="Getino M."/>
            <person name="Pursley I."/>
            <person name="Horton D.L."/>
            <person name="Alikhan N.F."/>
            <person name="Baker D."/>
            <person name="Gharbi K."/>
            <person name="Hall N."/>
            <person name="Watson M."/>
            <person name="Adriaenssens E.M."/>
            <person name="Foster-Nyarko E."/>
            <person name="Jarju S."/>
            <person name="Secka A."/>
            <person name="Antonio M."/>
            <person name="Oren A."/>
            <person name="Chaudhuri R.R."/>
            <person name="La Ragione R."/>
            <person name="Hildebrand F."/>
            <person name="Pallen M.J."/>
        </authorList>
    </citation>
    <scope>NUCLEOTIDE SEQUENCE</scope>
    <source>
        <strain evidence="5">CHK193-4272</strain>
    </source>
</reference>
<evidence type="ECO:0000256" key="4">
    <source>
        <dbReference type="ARBA" id="ARBA00023163"/>
    </source>
</evidence>
<keyword evidence="2" id="KW-0805">Transcription regulation</keyword>
<dbReference type="GO" id="GO:0045892">
    <property type="term" value="P:negative regulation of DNA-templated transcription"/>
    <property type="evidence" value="ECO:0007669"/>
    <property type="project" value="InterPro"/>
</dbReference>
<reference evidence="5" key="2">
    <citation type="submission" date="2021-04" db="EMBL/GenBank/DDBJ databases">
        <authorList>
            <person name="Gilroy R."/>
        </authorList>
    </citation>
    <scope>NUCLEOTIDE SEQUENCE</scope>
    <source>
        <strain evidence="5">CHK193-4272</strain>
    </source>
</reference>
<comment type="similarity">
    <text evidence="1">Belongs to the BlaI transcriptional regulatory family.</text>
</comment>
<proteinExistence type="inferred from homology"/>
<keyword evidence="4" id="KW-0804">Transcription</keyword>